<protein>
    <submittedName>
        <fullName evidence="1">Uncharacterized protein</fullName>
    </submittedName>
</protein>
<dbReference type="AlphaFoldDB" id="A0A6G1EUS9"/>
<organism evidence="1 2">
    <name type="scientific">Oryza meyeriana var. granulata</name>
    <dbReference type="NCBI Taxonomy" id="110450"/>
    <lineage>
        <taxon>Eukaryota</taxon>
        <taxon>Viridiplantae</taxon>
        <taxon>Streptophyta</taxon>
        <taxon>Embryophyta</taxon>
        <taxon>Tracheophyta</taxon>
        <taxon>Spermatophyta</taxon>
        <taxon>Magnoliopsida</taxon>
        <taxon>Liliopsida</taxon>
        <taxon>Poales</taxon>
        <taxon>Poaceae</taxon>
        <taxon>BOP clade</taxon>
        <taxon>Oryzoideae</taxon>
        <taxon>Oryzeae</taxon>
        <taxon>Oryzinae</taxon>
        <taxon>Oryza</taxon>
        <taxon>Oryza meyeriana</taxon>
    </lineage>
</organism>
<comment type="caution">
    <text evidence="1">The sequence shown here is derived from an EMBL/GenBank/DDBJ whole genome shotgun (WGS) entry which is preliminary data.</text>
</comment>
<keyword evidence="2" id="KW-1185">Reference proteome</keyword>
<sequence length="72" mass="8109">MAVAATRVLAPKDANRRRCRWEKRKALTRKPSGAACYNYDAPLQTAKEATPGYVDPATYKLVINARWSGTRR</sequence>
<evidence type="ECO:0000313" key="1">
    <source>
        <dbReference type="EMBL" id="KAF0928371.1"/>
    </source>
</evidence>
<reference evidence="1 2" key="1">
    <citation type="submission" date="2019-11" db="EMBL/GenBank/DDBJ databases">
        <title>Whole genome sequence of Oryza granulata.</title>
        <authorList>
            <person name="Li W."/>
        </authorList>
    </citation>
    <scope>NUCLEOTIDE SEQUENCE [LARGE SCALE GENOMIC DNA]</scope>
    <source>
        <strain evidence="2">cv. Menghai</strain>
        <tissue evidence="1">Leaf</tissue>
    </source>
</reference>
<gene>
    <name evidence="1" type="ORF">E2562_003191</name>
</gene>
<accession>A0A6G1EUS9</accession>
<dbReference type="Proteomes" id="UP000479710">
    <property type="component" value="Unassembled WGS sequence"/>
</dbReference>
<evidence type="ECO:0000313" key="2">
    <source>
        <dbReference type="Proteomes" id="UP000479710"/>
    </source>
</evidence>
<name>A0A6G1EUS9_9ORYZ</name>
<proteinExistence type="predicted"/>
<dbReference type="EMBL" id="SPHZ02000002">
    <property type="protein sequence ID" value="KAF0928371.1"/>
    <property type="molecule type" value="Genomic_DNA"/>
</dbReference>